<organism evidence="2 3">
    <name type="scientific">Niabella pedocola</name>
    <dbReference type="NCBI Taxonomy" id="1752077"/>
    <lineage>
        <taxon>Bacteria</taxon>
        <taxon>Pseudomonadati</taxon>
        <taxon>Bacteroidota</taxon>
        <taxon>Chitinophagia</taxon>
        <taxon>Chitinophagales</taxon>
        <taxon>Chitinophagaceae</taxon>
        <taxon>Niabella</taxon>
    </lineage>
</organism>
<evidence type="ECO:0000256" key="1">
    <source>
        <dbReference type="ARBA" id="ARBA00023239"/>
    </source>
</evidence>
<evidence type="ECO:0000313" key="2">
    <source>
        <dbReference type="EMBL" id="MCD2422465.1"/>
    </source>
</evidence>
<dbReference type="InterPro" id="IPR002220">
    <property type="entry name" value="DapA-like"/>
</dbReference>
<dbReference type="PANTHER" id="PTHR12128">
    <property type="entry name" value="DIHYDRODIPICOLINATE SYNTHASE"/>
    <property type="match status" value="1"/>
</dbReference>
<dbReference type="Gene3D" id="3.20.20.70">
    <property type="entry name" value="Aldolase class I"/>
    <property type="match status" value="1"/>
</dbReference>
<evidence type="ECO:0000313" key="3">
    <source>
        <dbReference type="Proteomes" id="UP001199816"/>
    </source>
</evidence>
<dbReference type="EMBL" id="JAJNEC010000004">
    <property type="protein sequence ID" value="MCD2422465.1"/>
    <property type="molecule type" value="Genomic_DNA"/>
</dbReference>
<dbReference type="CDD" id="cd00408">
    <property type="entry name" value="DHDPS-like"/>
    <property type="match status" value="1"/>
</dbReference>
<dbReference type="PANTHER" id="PTHR12128:SF51">
    <property type="entry name" value="BLL4205 PROTEIN"/>
    <property type="match status" value="1"/>
</dbReference>
<keyword evidence="3" id="KW-1185">Reference proteome</keyword>
<comment type="caution">
    <text evidence="2">The sequence shown here is derived from an EMBL/GenBank/DDBJ whole genome shotgun (WGS) entry which is preliminary data.</text>
</comment>
<dbReference type="SUPFAM" id="SSF51569">
    <property type="entry name" value="Aldolase"/>
    <property type="match status" value="1"/>
</dbReference>
<gene>
    <name evidence="2" type="ORF">LQ567_06800</name>
</gene>
<sequence>MSLPVTIKNILHEGIAIPAHPLALTAERAFDEAVQRRLTRYYLASGAGGIAVAVHSTQFEIREPQINLLEKVLYTAADEVEKSGKETFVKVAGICGPTDQAVQEARLAKQYGYHLGLLSMGGLNTLTEDALIERTKAVAEIIPVFGFYLQPAVGGRILSFDFWQKFAAIPNVQAIKIAAFNRYQTLDVVRAVCSSERADEIALYTGNDDNILADLMTTYQFNINGKLVQKDFRGGLLGHWAVWTHKAAALLNDVKAYKAGNRSNADEWLTKNVWVTDMNAAIFDPANRFHGCIPGIHEVLKRQGLLNGIWCLNPNEVLSPGQADEITRVTRAYPELIDDDFVKTFLQQDML</sequence>
<dbReference type="SMART" id="SM01130">
    <property type="entry name" value="DHDPS"/>
    <property type="match status" value="1"/>
</dbReference>
<dbReference type="RefSeq" id="WP_231003486.1">
    <property type="nucleotide sequence ID" value="NZ_JAJNEC010000004.1"/>
</dbReference>
<reference evidence="2 3" key="1">
    <citation type="submission" date="2021-11" db="EMBL/GenBank/DDBJ databases">
        <title>Genomic of Niabella pedocola.</title>
        <authorList>
            <person name="Wu T."/>
        </authorList>
    </citation>
    <scope>NUCLEOTIDE SEQUENCE [LARGE SCALE GENOMIC DNA]</scope>
    <source>
        <strain evidence="2 3">JCM 31011</strain>
    </source>
</reference>
<dbReference type="Pfam" id="PF00701">
    <property type="entry name" value="DHDPS"/>
    <property type="match status" value="1"/>
</dbReference>
<keyword evidence="1" id="KW-0456">Lyase</keyword>
<dbReference type="Proteomes" id="UP001199816">
    <property type="component" value="Unassembled WGS sequence"/>
</dbReference>
<accession>A0ABS8PMY7</accession>
<proteinExistence type="predicted"/>
<protein>
    <submittedName>
        <fullName evidence="2">Dihydrodipicolinate synthase family protein</fullName>
    </submittedName>
</protein>
<dbReference type="InterPro" id="IPR013785">
    <property type="entry name" value="Aldolase_TIM"/>
</dbReference>
<name>A0ABS8PMY7_9BACT</name>